<keyword evidence="2" id="KW-1185">Reference proteome</keyword>
<gene>
    <name evidence="1" type="ORF">HYALB_00002278</name>
</gene>
<reference evidence="1" key="1">
    <citation type="submission" date="2021-07" db="EMBL/GenBank/DDBJ databases">
        <authorList>
            <person name="Durling M."/>
        </authorList>
    </citation>
    <scope>NUCLEOTIDE SEQUENCE</scope>
</reference>
<comment type="caution">
    <text evidence="1">The sequence shown here is derived from an EMBL/GenBank/DDBJ whole genome shotgun (WGS) entry which is preliminary data.</text>
</comment>
<dbReference type="EMBL" id="CAJVRM010000640">
    <property type="protein sequence ID" value="CAG8982498.1"/>
    <property type="molecule type" value="Genomic_DNA"/>
</dbReference>
<dbReference type="Proteomes" id="UP000701801">
    <property type="component" value="Unassembled WGS sequence"/>
</dbReference>
<proteinExistence type="predicted"/>
<organism evidence="1 2">
    <name type="scientific">Hymenoscyphus albidus</name>
    <dbReference type="NCBI Taxonomy" id="595503"/>
    <lineage>
        <taxon>Eukaryota</taxon>
        <taxon>Fungi</taxon>
        <taxon>Dikarya</taxon>
        <taxon>Ascomycota</taxon>
        <taxon>Pezizomycotina</taxon>
        <taxon>Leotiomycetes</taxon>
        <taxon>Helotiales</taxon>
        <taxon>Helotiaceae</taxon>
        <taxon>Hymenoscyphus</taxon>
    </lineage>
</organism>
<sequence>MAKSDYHISLYLAIAFTPRVTFNPSVTKAEFRSTWYRRSYFGRTVHAHKPVYFELRVVVLPFGRNTIILMPQNLAT</sequence>
<name>A0A9N9Q1J5_9HELO</name>
<accession>A0A9N9Q1J5</accession>
<evidence type="ECO:0000313" key="1">
    <source>
        <dbReference type="EMBL" id="CAG8982498.1"/>
    </source>
</evidence>
<protein>
    <submittedName>
        <fullName evidence="1">Uncharacterized protein</fullName>
    </submittedName>
</protein>
<evidence type="ECO:0000313" key="2">
    <source>
        <dbReference type="Proteomes" id="UP000701801"/>
    </source>
</evidence>
<dbReference type="AlphaFoldDB" id="A0A9N9Q1J5"/>